<dbReference type="Proteomes" id="UP001064933">
    <property type="component" value="Chromosome"/>
</dbReference>
<dbReference type="HAMAP" id="MF_01974">
    <property type="entry name" value="MetAP_1"/>
    <property type="match status" value="1"/>
</dbReference>
<evidence type="ECO:0000256" key="4">
    <source>
        <dbReference type="ARBA" id="ARBA00022723"/>
    </source>
</evidence>
<feature type="binding site" evidence="6">
    <location>
        <position position="201"/>
    </location>
    <ligand>
        <name>a divalent metal cation</name>
        <dbReference type="ChEBI" id="CHEBI:60240"/>
        <label>2</label>
        <note>catalytic</note>
    </ligand>
</feature>
<proteinExistence type="inferred from homology"/>
<reference evidence="9" key="1">
    <citation type="submission" date="2022-10" db="EMBL/GenBank/DDBJ databases">
        <title>Characterization and whole genome sequencing of a new Roseateles species, isolated from fresh water.</title>
        <authorList>
            <person name="Guliayeva D.Y."/>
            <person name="Akhremchuk A.E."/>
            <person name="Sikolenko M.A."/>
            <person name="Valentovich L.N."/>
            <person name="Sidarenka A.V."/>
        </authorList>
    </citation>
    <scope>NUCLEOTIDE SEQUENCE</scope>
    <source>
        <strain evidence="9">BIM B-1768</strain>
    </source>
</reference>
<dbReference type="EMBL" id="CP104562">
    <property type="protein sequence ID" value="UXH79971.1"/>
    <property type="molecule type" value="Genomic_DNA"/>
</dbReference>
<gene>
    <name evidence="6 9" type="primary">map</name>
    <name evidence="9" type="ORF">N4261_08860</name>
</gene>
<evidence type="ECO:0000256" key="6">
    <source>
        <dbReference type="HAMAP-Rule" id="MF_01974"/>
    </source>
</evidence>
<evidence type="ECO:0000256" key="3">
    <source>
        <dbReference type="ARBA" id="ARBA00022670"/>
    </source>
</evidence>
<keyword evidence="5 6" id="KW-0378">Hydrolase</keyword>
<sequence>MTVGSEHDVQGLKVAGHAVATVLQRMLAAIQPGMTTRELDEMGARWLAEFGARSAPMTSYNFPGATCISVNEEAAHGIPGDRVIAKGDVVNVDVSAELDGYFADTGGTRIVPPTTPTKTQLVFAAQYALDQAIKEVRHGVKLNRIGHAIERVAKAHKFKIIENLCSHGVGRSLHEEPKSIPGYFDANDTRVLTEGMVITIEPFLSTKSRWVDEGADGWTLSGIKGNLSAQFEHTMIVTRGAPVIVTTTGAAAGAH</sequence>
<feature type="binding site" evidence="6">
    <location>
        <position position="104"/>
    </location>
    <ligand>
        <name>a divalent metal cation</name>
        <dbReference type="ChEBI" id="CHEBI:60240"/>
        <label>1</label>
    </ligand>
</feature>
<evidence type="ECO:0000256" key="7">
    <source>
        <dbReference type="RuleBase" id="RU003653"/>
    </source>
</evidence>
<feature type="binding site" evidence="6">
    <location>
        <position position="93"/>
    </location>
    <ligand>
        <name>a divalent metal cation</name>
        <dbReference type="ChEBI" id="CHEBI:60240"/>
        <label>1</label>
    </ligand>
</feature>
<dbReference type="GO" id="GO:0004239">
    <property type="term" value="F:initiator methionyl aminopeptidase activity"/>
    <property type="evidence" value="ECO:0007669"/>
    <property type="project" value="UniProtKB-EC"/>
</dbReference>
<keyword evidence="3 6" id="KW-0645">Protease</keyword>
<dbReference type="SUPFAM" id="SSF55920">
    <property type="entry name" value="Creatinase/aminopeptidase"/>
    <property type="match status" value="1"/>
</dbReference>
<dbReference type="InterPro" id="IPR001714">
    <property type="entry name" value="Pept_M24_MAP"/>
</dbReference>
<feature type="binding site" evidence="6">
    <location>
        <position position="232"/>
    </location>
    <ligand>
        <name>a divalent metal cation</name>
        <dbReference type="ChEBI" id="CHEBI:60240"/>
        <label>2</label>
        <note>catalytic</note>
    </ligand>
</feature>
<feature type="binding site" evidence="6">
    <location>
        <position position="76"/>
    </location>
    <ligand>
        <name>substrate</name>
    </ligand>
</feature>
<feature type="domain" description="Peptidase M24" evidence="8">
    <location>
        <begin position="11"/>
        <end position="238"/>
    </location>
</feature>
<protein>
    <recommendedName>
        <fullName evidence="6 7">Methionine aminopeptidase</fullName>
        <shortName evidence="6">MAP</shortName>
        <shortName evidence="6">MetAP</shortName>
        <ecNumber evidence="6 7">3.4.11.18</ecNumber>
    </recommendedName>
    <alternativeName>
        <fullName evidence="6">Peptidase M</fullName>
    </alternativeName>
</protein>
<dbReference type="NCBIfam" id="TIGR00500">
    <property type="entry name" value="met_pdase_I"/>
    <property type="match status" value="1"/>
</dbReference>
<dbReference type="PRINTS" id="PR00599">
    <property type="entry name" value="MAPEPTIDASE"/>
</dbReference>
<comment type="catalytic activity">
    <reaction evidence="6 7">
        <text>Release of N-terminal amino acids, preferentially methionine, from peptides and arylamides.</text>
        <dbReference type="EC" id="3.4.11.18"/>
    </reaction>
</comment>
<dbReference type="EC" id="3.4.11.18" evidence="6 7"/>
<name>A0ABY6B7P4_9BURK</name>
<dbReference type="InterPro" id="IPR000994">
    <property type="entry name" value="Pept_M24"/>
</dbReference>
<dbReference type="Pfam" id="PF00557">
    <property type="entry name" value="Peptidase_M24"/>
    <property type="match status" value="1"/>
</dbReference>
<organism evidence="9 10">
    <name type="scientific">Roseateles amylovorans</name>
    <dbReference type="NCBI Taxonomy" id="2978473"/>
    <lineage>
        <taxon>Bacteria</taxon>
        <taxon>Pseudomonadati</taxon>
        <taxon>Pseudomonadota</taxon>
        <taxon>Betaproteobacteria</taxon>
        <taxon>Burkholderiales</taxon>
        <taxon>Sphaerotilaceae</taxon>
        <taxon>Roseateles</taxon>
    </lineage>
</organism>
<comment type="subunit">
    <text evidence="6">Monomer.</text>
</comment>
<evidence type="ECO:0000313" key="10">
    <source>
        <dbReference type="Proteomes" id="UP001064933"/>
    </source>
</evidence>
<evidence type="ECO:0000256" key="2">
    <source>
        <dbReference type="ARBA" id="ARBA00022438"/>
    </source>
</evidence>
<dbReference type="RefSeq" id="WP_261759789.1">
    <property type="nucleotide sequence ID" value="NZ_CP104562.2"/>
</dbReference>
<feature type="binding site" evidence="6">
    <location>
        <position position="174"/>
    </location>
    <ligand>
        <name>substrate</name>
    </ligand>
</feature>
<evidence type="ECO:0000259" key="8">
    <source>
        <dbReference type="Pfam" id="PF00557"/>
    </source>
</evidence>
<dbReference type="PANTHER" id="PTHR43330:SF13">
    <property type="entry name" value="METHIONINE AMINOPEPTIDASE 2"/>
    <property type="match status" value="1"/>
</dbReference>
<evidence type="ECO:0000256" key="1">
    <source>
        <dbReference type="ARBA" id="ARBA00002521"/>
    </source>
</evidence>
<dbReference type="InterPro" id="IPR036005">
    <property type="entry name" value="Creatinase/aminopeptidase-like"/>
</dbReference>
<comment type="function">
    <text evidence="1 6">Removes the N-terminal methionine from nascent proteins. The N-terminal methionine is often cleaved when the second residue in the primary sequence is small and uncharged (Met-Ala-, Cys, Gly, Pro, Ser, Thr, or Val). Requires deformylation of the N(alpha)-formylated initiator methionine before it can be hydrolyzed.</text>
</comment>
<keyword evidence="4 6" id="KW-0479">Metal-binding</keyword>
<keyword evidence="10" id="KW-1185">Reference proteome</keyword>
<evidence type="ECO:0000313" key="9">
    <source>
        <dbReference type="EMBL" id="UXH79971.1"/>
    </source>
</evidence>
<feature type="binding site" evidence="6">
    <location>
        <position position="167"/>
    </location>
    <ligand>
        <name>a divalent metal cation</name>
        <dbReference type="ChEBI" id="CHEBI:60240"/>
        <label>2</label>
        <note>catalytic</note>
    </ligand>
</feature>
<feature type="binding site" evidence="6">
    <location>
        <position position="104"/>
    </location>
    <ligand>
        <name>a divalent metal cation</name>
        <dbReference type="ChEBI" id="CHEBI:60240"/>
        <label>2</label>
        <note>catalytic</note>
    </ligand>
</feature>
<dbReference type="Gene3D" id="3.90.230.10">
    <property type="entry name" value="Creatinase/methionine aminopeptidase superfamily"/>
    <property type="match status" value="1"/>
</dbReference>
<dbReference type="PANTHER" id="PTHR43330">
    <property type="entry name" value="METHIONINE AMINOPEPTIDASE"/>
    <property type="match status" value="1"/>
</dbReference>
<evidence type="ECO:0000256" key="5">
    <source>
        <dbReference type="ARBA" id="ARBA00022801"/>
    </source>
</evidence>
<dbReference type="InterPro" id="IPR002467">
    <property type="entry name" value="Pept_M24A_MAP1"/>
</dbReference>
<feature type="binding site" evidence="6">
    <location>
        <position position="232"/>
    </location>
    <ligand>
        <name>a divalent metal cation</name>
        <dbReference type="ChEBI" id="CHEBI:60240"/>
        <label>1</label>
    </ligand>
</feature>
<dbReference type="CDD" id="cd01086">
    <property type="entry name" value="MetAP1"/>
    <property type="match status" value="1"/>
</dbReference>
<comment type="similarity">
    <text evidence="6">Belongs to the peptidase M24A family. Methionine aminopeptidase type 1 subfamily.</text>
</comment>
<comment type="cofactor">
    <cofactor evidence="6">
        <name>Co(2+)</name>
        <dbReference type="ChEBI" id="CHEBI:48828"/>
    </cofactor>
    <cofactor evidence="6">
        <name>Zn(2+)</name>
        <dbReference type="ChEBI" id="CHEBI:29105"/>
    </cofactor>
    <cofactor evidence="6">
        <name>Mn(2+)</name>
        <dbReference type="ChEBI" id="CHEBI:29035"/>
    </cofactor>
    <cofactor evidence="6">
        <name>Fe(2+)</name>
        <dbReference type="ChEBI" id="CHEBI:29033"/>
    </cofactor>
    <text evidence="6">Binds 2 divalent metal cations per subunit. Has a high-affinity and a low affinity metal-binding site. The true nature of the physiological cofactor is under debate. The enzyme is active with cobalt, zinc, manganese or divalent iron ions. Most likely, methionine aminopeptidases function as mononuclear Fe(2+)-metalloproteases under physiological conditions, and the catalytically relevant metal-binding site has been assigned to the histidine-containing high-affinity site.</text>
</comment>
<keyword evidence="2 6" id="KW-0031">Aminopeptidase</keyword>
<accession>A0ABY6B7P4</accession>